<evidence type="ECO:0008006" key="3">
    <source>
        <dbReference type="Google" id="ProtNLM"/>
    </source>
</evidence>
<dbReference type="AlphaFoldDB" id="A0A916Z0P0"/>
<reference evidence="1" key="2">
    <citation type="submission" date="2020-09" db="EMBL/GenBank/DDBJ databases">
        <authorList>
            <person name="Sun Q."/>
            <person name="Zhou Y."/>
        </authorList>
    </citation>
    <scope>NUCLEOTIDE SEQUENCE</scope>
    <source>
        <strain evidence="1">CGMCC 1.15958</strain>
    </source>
</reference>
<reference evidence="1" key="1">
    <citation type="journal article" date="2014" name="Int. J. Syst. Evol. Microbiol.">
        <title>Complete genome sequence of Corynebacterium casei LMG S-19264T (=DSM 44701T), isolated from a smear-ripened cheese.</title>
        <authorList>
            <consortium name="US DOE Joint Genome Institute (JGI-PGF)"/>
            <person name="Walter F."/>
            <person name="Albersmeier A."/>
            <person name="Kalinowski J."/>
            <person name="Ruckert C."/>
        </authorList>
    </citation>
    <scope>NUCLEOTIDE SEQUENCE</scope>
    <source>
        <strain evidence="1">CGMCC 1.15958</strain>
    </source>
</reference>
<evidence type="ECO:0000313" key="1">
    <source>
        <dbReference type="EMBL" id="GGD70940.1"/>
    </source>
</evidence>
<evidence type="ECO:0000313" key="2">
    <source>
        <dbReference type="Proteomes" id="UP000609064"/>
    </source>
</evidence>
<comment type="caution">
    <text evidence="1">The sequence shown here is derived from an EMBL/GenBank/DDBJ whole genome shotgun (WGS) entry which is preliminary data.</text>
</comment>
<protein>
    <recommendedName>
        <fullName evidence="3">LVIVD repeat-containing protein</fullName>
    </recommendedName>
</protein>
<proteinExistence type="predicted"/>
<name>A0A916Z0P0_9BACT</name>
<accession>A0A916Z0P0</accession>
<dbReference type="EMBL" id="BMKK01000009">
    <property type="protein sequence ID" value="GGD70940.1"/>
    <property type="molecule type" value="Genomic_DNA"/>
</dbReference>
<organism evidence="1 2">
    <name type="scientific">Emticicia aquatilis</name>
    <dbReference type="NCBI Taxonomy" id="1537369"/>
    <lineage>
        <taxon>Bacteria</taxon>
        <taxon>Pseudomonadati</taxon>
        <taxon>Bacteroidota</taxon>
        <taxon>Cytophagia</taxon>
        <taxon>Cytophagales</taxon>
        <taxon>Leadbetterellaceae</taxon>
        <taxon>Emticicia</taxon>
    </lineage>
</organism>
<keyword evidence="2" id="KW-1185">Reference proteome</keyword>
<gene>
    <name evidence="1" type="ORF">GCM10011514_38760</name>
</gene>
<dbReference type="RefSeq" id="WP_188768502.1">
    <property type="nucleotide sequence ID" value="NZ_BMKK01000009.1"/>
</dbReference>
<sequence>MKKLLLLAAIIGINACNPDSSMTTETVKGYRPVYASYETLRKVSSGSPQKLRKPGKIYTKDKYLYINEIGQGIHVFDNSDKTKPKAIAFISIPANQDISIADNILYADNADDLVAIDITNPLAIKVVKRIEKAFPYPSHPKQNGKFECVDPSKGYVIDWQYTDLVNPKCSR</sequence>
<dbReference type="Proteomes" id="UP000609064">
    <property type="component" value="Unassembled WGS sequence"/>
</dbReference>